<evidence type="ECO:0000256" key="4">
    <source>
        <dbReference type="ARBA" id="ARBA00022840"/>
    </source>
</evidence>
<keyword evidence="4 6" id="KW-0067">ATP-binding</keyword>
<dbReference type="Gene3D" id="3.40.50.300">
    <property type="entry name" value="P-loop containing nucleotide triphosphate hydrolases"/>
    <property type="match status" value="2"/>
</dbReference>
<accession>A0A9D2EIK6</accession>
<dbReference type="PROSITE" id="PS00211">
    <property type="entry name" value="ABC_TRANSPORTER_1"/>
    <property type="match status" value="1"/>
</dbReference>
<evidence type="ECO:0000256" key="2">
    <source>
        <dbReference type="ARBA" id="ARBA00022448"/>
    </source>
</evidence>
<dbReference type="InterPro" id="IPR027417">
    <property type="entry name" value="P-loop_NTPase"/>
</dbReference>
<dbReference type="GO" id="GO:0043190">
    <property type="term" value="C:ATP-binding cassette (ABC) transporter complex"/>
    <property type="evidence" value="ECO:0007669"/>
    <property type="project" value="TreeGrafter"/>
</dbReference>
<dbReference type="SUPFAM" id="SSF52540">
    <property type="entry name" value="P-loop containing nucleoside triphosphate hydrolases"/>
    <property type="match status" value="2"/>
</dbReference>
<dbReference type="InterPro" id="IPR017871">
    <property type="entry name" value="ABC_transporter-like_CS"/>
</dbReference>
<name>A0A9D2EIK6_9MICO</name>
<dbReference type="AlphaFoldDB" id="A0A9D2EIK6"/>
<dbReference type="GO" id="GO:0005524">
    <property type="term" value="F:ATP binding"/>
    <property type="evidence" value="ECO:0007669"/>
    <property type="project" value="UniProtKB-KW"/>
</dbReference>
<comment type="similarity">
    <text evidence="1">Belongs to the ABC transporter superfamily.</text>
</comment>
<evidence type="ECO:0000313" key="6">
    <source>
        <dbReference type="EMBL" id="HIZ38284.1"/>
    </source>
</evidence>
<dbReference type="PANTHER" id="PTHR43553">
    <property type="entry name" value="HEAVY METAL TRANSPORTER"/>
    <property type="match status" value="1"/>
</dbReference>
<keyword evidence="3" id="KW-0547">Nucleotide-binding</keyword>
<dbReference type="EMBL" id="DXBY01000356">
    <property type="protein sequence ID" value="HIZ38284.1"/>
    <property type="molecule type" value="Genomic_DNA"/>
</dbReference>
<reference evidence="6" key="1">
    <citation type="journal article" date="2021" name="PeerJ">
        <title>Extensive microbial diversity within the chicken gut microbiome revealed by metagenomics and culture.</title>
        <authorList>
            <person name="Gilroy R."/>
            <person name="Ravi A."/>
            <person name="Getino M."/>
            <person name="Pursley I."/>
            <person name="Horton D.L."/>
            <person name="Alikhan N.F."/>
            <person name="Baker D."/>
            <person name="Gharbi K."/>
            <person name="Hall N."/>
            <person name="Watson M."/>
            <person name="Adriaenssens E.M."/>
            <person name="Foster-Nyarko E."/>
            <person name="Jarju S."/>
            <person name="Secka A."/>
            <person name="Antonio M."/>
            <person name="Oren A."/>
            <person name="Chaudhuri R.R."/>
            <person name="La Ragione R."/>
            <person name="Hildebrand F."/>
            <person name="Pallen M.J."/>
        </authorList>
    </citation>
    <scope>NUCLEOTIDE SEQUENCE</scope>
    <source>
        <strain evidence="6">ChiGjej4B4-7305</strain>
    </source>
</reference>
<proteinExistence type="inferred from homology"/>
<dbReference type="SMART" id="SM00382">
    <property type="entry name" value="AAA"/>
    <property type="match status" value="2"/>
</dbReference>
<keyword evidence="2" id="KW-0813">Transport</keyword>
<dbReference type="GO" id="GO:0016887">
    <property type="term" value="F:ATP hydrolysis activity"/>
    <property type="evidence" value="ECO:0007669"/>
    <property type="project" value="InterPro"/>
</dbReference>
<gene>
    <name evidence="6" type="ORF">H9815_21105</name>
</gene>
<dbReference type="GO" id="GO:0042626">
    <property type="term" value="F:ATPase-coupled transmembrane transporter activity"/>
    <property type="evidence" value="ECO:0007669"/>
    <property type="project" value="TreeGrafter"/>
</dbReference>
<comment type="caution">
    <text evidence="6">The sequence shown here is derived from an EMBL/GenBank/DDBJ whole genome shotgun (WGS) entry which is preliminary data.</text>
</comment>
<sequence>MIEIDQLSVRYGPTPVLHQVSAHIPEGELCLVVGPTGSGKSTLLGAIAARVPHLSGGMVSGHVRTGGRDTRQARPRDLADLVGVVSQDPRSSFVTDTVEDELAFTMEQLGIPEPLMRRRVEDVLDLLDLAGLRRRRLATLSGGEAQRVAIGAVLTAQPRVLVLDEPTSALDPGAAEDVLATLARLTHDAALTVVLAEHRLERVAGFADRVLALEPGPDGATAVIGSPAEVLATSAIAPPVTELGRLAGWDPVPVTVRAARRHAGELRTRVSGAVVDHDSAPGEELLRAERLQVRYGAISALAGVDLTLHAGTITAVLGRNGAGKSTLLWALAGAQRPDAGTVQVPHRVALVPQSPEDLLYRLSVDAELAAADGAAGPGATRAVLDQISSGIPGQANPRDLSEGQRLALAVAIQLAAQPRVLLLDEPTRGLDYTAKEQLAAHLDRLRRSGHGVVVASHDVEFVALVADRVVQLADGEVVADGPARELLTDSLLTAPQVARVLAPVPLLTVAEVRTAVERAG</sequence>
<organism evidence="6 7">
    <name type="scientific">Candidatus Ruania gallistercoris</name>
    <dbReference type="NCBI Taxonomy" id="2838746"/>
    <lineage>
        <taxon>Bacteria</taxon>
        <taxon>Bacillati</taxon>
        <taxon>Actinomycetota</taxon>
        <taxon>Actinomycetes</taxon>
        <taxon>Micrococcales</taxon>
        <taxon>Ruaniaceae</taxon>
        <taxon>Ruania</taxon>
    </lineage>
</organism>
<dbReference type="Proteomes" id="UP000824037">
    <property type="component" value="Unassembled WGS sequence"/>
</dbReference>
<reference evidence="6" key="2">
    <citation type="submission" date="2021-04" db="EMBL/GenBank/DDBJ databases">
        <authorList>
            <person name="Gilroy R."/>
        </authorList>
    </citation>
    <scope>NUCLEOTIDE SEQUENCE</scope>
    <source>
        <strain evidence="6">ChiGjej4B4-7305</strain>
    </source>
</reference>
<dbReference type="CDD" id="cd03225">
    <property type="entry name" value="ABC_cobalt_CbiO_domain1"/>
    <property type="match status" value="1"/>
</dbReference>
<dbReference type="InterPro" id="IPR050095">
    <property type="entry name" value="ECF_ABC_transporter_ATP-bd"/>
</dbReference>
<dbReference type="Pfam" id="PF00005">
    <property type="entry name" value="ABC_tran"/>
    <property type="match status" value="2"/>
</dbReference>
<dbReference type="InterPro" id="IPR003439">
    <property type="entry name" value="ABC_transporter-like_ATP-bd"/>
</dbReference>
<protein>
    <submittedName>
        <fullName evidence="6">ATP-binding cassette domain-containing protein</fullName>
    </submittedName>
</protein>
<dbReference type="PROSITE" id="PS50893">
    <property type="entry name" value="ABC_TRANSPORTER_2"/>
    <property type="match status" value="2"/>
</dbReference>
<feature type="domain" description="ABC transporter" evidence="5">
    <location>
        <begin position="2"/>
        <end position="243"/>
    </location>
</feature>
<feature type="domain" description="ABC transporter" evidence="5">
    <location>
        <begin position="286"/>
        <end position="499"/>
    </location>
</feature>
<evidence type="ECO:0000313" key="7">
    <source>
        <dbReference type="Proteomes" id="UP000824037"/>
    </source>
</evidence>
<dbReference type="InterPro" id="IPR015856">
    <property type="entry name" value="ABC_transpr_CbiO/EcfA_su"/>
</dbReference>
<evidence type="ECO:0000256" key="1">
    <source>
        <dbReference type="ARBA" id="ARBA00005417"/>
    </source>
</evidence>
<evidence type="ECO:0000256" key="3">
    <source>
        <dbReference type="ARBA" id="ARBA00022741"/>
    </source>
</evidence>
<evidence type="ECO:0000259" key="5">
    <source>
        <dbReference type="PROSITE" id="PS50893"/>
    </source>
</evidence>
<dbReference type="InterPro" id="IPR003593">
    <property type="entry name" value="AAA+_ATPase"/>
</dbReference>